<dbReference type="AlphaFoldDB" id="A0A3N0ID58"/>
<gene>
    <name evidence="2" type="ORF">DMP05_05560</name>
</gene>
<evidence type="ECO:0008006" key="4">
    <source>
        <dbReference type="Google" id="ProtNLM"/>
    </source>
</evidence>
<keyword evidence="1" id="KW-0472">Membrane</keyword>
<accession>A0A3N0ID58</accession>
<dbReference type="InterPro" id="IPR021552">
    <property type="entry name" value="ArsP_2"/>
</dbReference>
<name>A0A3N0ID58_9ACTN</name>
<dbReference type="Pfam" id="PF11449">
    <property type="entry name" value="ArsP_2"/>
    <property type="match status" value="2"/>
</dbReference>
<dbReference type="RefSeq" id="WP_123219531.1">
    <property type="nucleotide sequence ID" value="NZ_JACHYQ010000002.1"/>
</dbReference>
<keyword evidence="3" id="KW-1185">Reference proteome</keyword>
<feature type="transmembrane region" description="Helical" evidence="1">
    <location>
        <begin position="319"/>
        <end position="337"/>
    </location>
</feature>
<sequence>METFAEILPHAFEHAFIDTLKLVPFLFVTYLAMEALEHYASSKSIVAVRRAGTAGPVIGALLGVVPQCGFSAAAATLYSARVITLGTLFAVFLSTSDEMLPIMIAAQAPAGFIAEVLAIKALCGLIAGFAIDVVLRLRHHAVEAMRIRDLCERDHCGCDDESDAPSALFDVCQKHEESAASRIDDWGAEYSNEEERGAELACASDERHERDHAHDYDRGHDHSRDHVHAHNSSHGHAHGFGAIAKSSLVHTLQVTLFIFLVSLALEIVIDGVGEDALASFISANSNLSVVVSAIVGLIPNCAASVVLTELYLEGALSTGAMLAGLLVSAGVGLLVLFRANRPMHENFLIAAGLVACGVVFGFIVGVFGIAL</sequence>
<dbReference type="GeneID" id="98662808"/>
<evidence type="ECO:0000313" key="2">
    <source>
        <dbReference type="EMBL" id="RNM34837.1"/>
    </source>
</evidence>
<dbReference type="OrthoDB" id="9783550at2"/>
<feature type="transmembrane region" description="Helical" evidence="1">
    <location>
        <begin position="289"/>
        <end position="312"/>
    </location>
</feature>
<keyword evidence="1" id="KW-0812">Transmembrane</keyword>
<evidence type="ECO:0000256" key="1">
    <source>
        <dbReference type="SAM" id="Phobius"/>
    </source>
</evidence>
<reference evidence="3" key="1">
    <citation type="submission" date="2018-05" db="EMBL/GenBank/DDBJ databases">
        <title>Genome Sequencing of selected type strains of the family Eggerthellaceae.</title>
        <authorList>
            <person name="Danylec N."/>
            <person name="Stoll D.A."/>
            <person name="Doetsch A."/>
            <person name="Huch M."/>
        </authorList>
    </citation>
    <scope>NUCLEOTIDE SEQUENCE [LARGE SCALE GENOMIC DNA]</scope>
    <source>
        <strain evidence="3">DSM 22006</strain>
    </source>
</reference>
<feature type="transmembrane region" description="Helical" evidence="1">
    <location>
        <begin position="349"/>
        <end position="370"/>
    </location>
</feature>
<proteinExistence type="predicted"/>
<feature type="transmembrane region" description="Helical" evidence="1">
    <location>
        <begin position="248"/>
        <end position="269"/>
    </location>
</feature>
<protein>
    <recommendedName>
        <fullName evidence="4">Arsenic efflux protein</fullName>
    </recommendedName>
</protein>
<organism evidence="2 3">
    <name type="scientific">Slackia isoflavoniconvertens</name>
    <dbReference type="NCBI Taxonomy" id="572010"/>
    <lineage>
        <taxon>Bacteria</taxon>
        <taxon>Bacillati</taxon>
        <taxon>Actinomycetota</taxon>
        <taxon>Coriobacteriia</taxon>
        <taxon>Eggerthellales</taxon>
        <taxon>Eggerthellaceae</taxon>
        <taxon>Slackia</taxon>
    </lineage>
</organism>
<dbReference type="NCBIfam" id="NF037962">
    <property type="entry name" value="arsenic_eff"/>
    <property type="match status" value="1"/>
</dbReference>
<dbReference type="Proteomes" id="UP000271472">
    <property type="component" value="Unassembled WGS sequence"/>
</dbReference>
<feature type="transmembrane region" description="Helical" evidence="1">
    <location>
        <begin position="112"/>
        <end position="135"/>
    </location>
</feature>
<comment type="caution">
    <text evidence="2">The sequence shown here is derived from an EMBL/GenBank/DDBJ whole genome shotgun (WGS) entry which is preliminary data.</text>
</comment>
<dbReference type="EMBL" id="QIBZ01000008">
    <property type="protein sequence ID" value="RNM34837.1"/>
    <property type="molecule type" value="Genomic_DNA"/>
</dbReference>
<evidence type="ECO:0000313" key="3">
    <source>
        <dbReference type="Proteomes" id="UP000271472"/>
    </source>
</evidence>
<keyword evidence="1" id="KW-1133">Transmembrane helix</keyword>